<dbReference type="EMBL" id="PIQC01000005">
    <property type="protein sequence ID" value="RUO68873.1"/>
    <property type="molecule type" value="Genomic_DNA"/>
</dbReference>
<dbReference type="PANTHER" id="PTHR39594:SF1">
    <property type="entry name" value="PROTEIN YCHQ"/>
    <property type="match status" value="1"/>
</dbReference>
<accession>A0A432YZ23</accession>
<proteinExistence type="predicted"/>
<keyword evidence="3" id="KW-1185">Reference proteome</keyword>
<feature type="transmembrane region" description="Helical" evidence="1">
    <location>
        <begin position="96"/>
        <end position="116"/>
    </location>
</feature>
<evidence type="ECO:0000313" key="3">
    <source>
        <dbReference type="Proteomes" id="UP000288058"/>
    </source>
</evidence>
<keyword evidence="1" id="KW-0472">Membrane</keyword>
<feature type="transmembrane region" description="Helical" evidence="1">
    <location>
        <begin position="6"/>
        <end position="26"/>
    </location>
</feature>
<dbReference type="InterPro" id="IPR007360">
    <property type="entry name" value="SirB"/>
</dbReference>
<dbReference type="PANTHER" id="PTHR39594">
    <property type="entry name" value="PROTEIN YCHQ"/>
    <property type="match status" value="1"/>
</dbReference>
<dbReference type="Proteomes" id="UP000288058">
    <property type="component" value="Unassembled WGS sequence"/>
</dbReference>
<evidence type="ECO:0000256" key="1">
    <source>
        <dbReference type="SAM" id="Phobius"/>
    </source>
</evidence>
<evidence type="ECO:0000313" key="2">
    <source>
        <dbReference type="EMBL" id="RUO68873.1"/>
    </source>
</evidence>
<name>A0A432YZ23_9GAMM</name>
<dbReference type="AlphaFoldDB" id="A0A432YZ23"/>
<feature type="transmembrane region" description="Helical" evidence="1">
    <location>
        <begin position="70"/>
        <end position="89"/>
    </location>
</feature>
<comment type="caution">
    <text evidence="2">The sequence shown here is derived from an EMBL/GenBank/DDBJ whole genome shotgun (WGS) entry which is preliminary data.</text>
</comment>
<organism evidence="2 3">
    <name type="scientific">Idiomarina ramblicola</name>
    <dbReference type="NCBI Taxonomy" id="263724"/>
    <lineage>
        <taxon>Bacteria</taxon>
        <taxon>Pseudomonadati</taxon>
        <taxon>Pseudomonadota</taxon>
        <taxon>Gammaproteobacteria</taxon>
        <taxon>Alteromonadales</taxon>
        <taxon>Idiomarinaceae</taxon>
        <taxon>Idiomarina</taxon>
    </lineage>
</organism>
<dbReference type="Pfam" id="PF04247">
    <property type="entry name" value="SirB"/>
    <property type="match status" value="1"/>
</dbReference>
<keyword evidence="1" id="KW-0812">Transmembrane</keyword>
<keyword evidence="1" id="KW-1133">Transmembrane helix</keyword>
<dbReference type="OrthoDB" id="5588650at2"/>
<reference evidence="3" key="1">
    <citation type="journal article" date="2018" name="Front. Microbiol.">
        <title>Genome-Based Analysis Reveals the Taxonomy and Diversity of the Family Idiomarinaceae.</title>
        <authorList>
            <person name="Liu Y."/>
            <person name="Lai Q."/>
            <person name="Shao Z."/>
        </authorList>
    </citation>
    <scope>NUCLEOTIDE SEQUENCE [LARGE SCALE GENOMIC DNA]</scope>
    <source>
        <strain evidence="3">R22</strain>
    </source>
</reference>
<dbReference type="RefSeq" id="WP_126782018.1">
    <property type="nucleotide sequence ID" value="NZ_PIQC01000005.1"/>
</dbReference>
<sequence length="124" mass="13807">MYTAFKHLHVLFVLISISLFLFRFVLQLRDSPLLKKKWLKIVPHVNDTLLLLSAVGIMVTLSMYPIQVPWLTDKVIGLIAYIGFGVLAMKGKTAGARWLGFIGALGWIAFLLHVAMSKQALIAG</sequence>
<gene>
    <name evidence="2" type="ORF">CWI78_08130</name>
</gene>
<dbReference type="GO" id="GO:0005886">
    <property type="term" value="C:plasma membrane"/>
    <property type="evidence" value="ECO:0007669"/>
    <property type="project" value="TreeGrafter"/>
</dbReference>
<dbReference type="PIRSF" id="PIRSF005610">
    <property type="entry name" value="SirB"/>
    <property type="match status" value="1"/>
</dbReference>
<protein>
    <submittedName>
        <fullName evidence="2">Invasion protein</fullName>
    </submittedName>
</protein>